<name>A0ABX8R1U4_9ACTN</name>
<protein>
    <submittedName>
        <fullName evidence="1">SRPBCC family protein</fullName>
    </submittedName>
</protein>
<proteinExistence type="predicted"/>
<sequence length="149" mass="16003">MTGLPSPAVRRRMTGRVETGLPPDEAFALFTPRGEERWVPGWHPLFPAATGDDTEPGTVFETVRDGVTTTWVVVARERGRHISYARITPGHRAGTVTVRLAGDGSAEVTYDLTGAADDIDAFAAGYADFLGAWRDAIQSARTTFSPPSA</sequence>
<dbReference type="Proteomes" id="UP001049518">
    <property type="component" value="Chromosome"/>
</dbReference>
<dbReference type="SUPFAM" id="SSF55961">
    <property type="entry name" value="Bet v1-like"/>
    <property type="match status" value="1"/>
</dbReference>
<keyword evidence="2" id="KW-1185">Reference proteome</keyword>
<evidence type="ECO:0000313" key="1">
    <source>
        <dbReference type="EMBL" id="QXJ22973.1"/>
    </source>
</evidence>
<reference evidence="1" key="1">
    <citation type="submission" date="2020-07" db="EMBL/GenBank/DDBJ databases">
        <authorList>
            <person name="Tarantini F.S."/>
            <person name="Hong K.W."/>
            <person name="Chan K.G."/>
        </authorList>
    </citation>
    <scope>NUCLEOTIDE SEQUENCE</scope>
    <source>
        <strain evidence="1">32-07</strain>
    </source>
</reference>
<evidence type="ECO:0000313" key="2">
    <source>
        <dbReference type="Proteomes" id="UP001049518"/>
    </source>
</evidence>
<organism evidence="1 2">
    <name type="scientific">Actinomadura graeca</name>
    <dbReference type="NCBI Taxonomy" id="2750812"/>
    <lineage>
        <taxon>Bacteria</taxon>
        <taxon>Bacillati</taxon>
        <taxon>Actinomycetota</taxon>
        <taxon>Actinomycetes</taxon>
        <taxon>Streptosporangiales</taxon>
        <taxon>Thermomonosporaceae</taxon>
        <taxon>Actinomadura</taxon>
    </lineage>
</organism>
<gene>
    <name evidence="1" type="ORF">AGRA3207_004059</name>
</gene>
<dbReference type="Gene3D" id="3.30.530.20">
    <property type="match status" value="1"/>
</dbReference>
<dbReference type="RefSeq" id="WP_231328645.1">
    <property type="nucleotide sequence ID" value="NZ_CP059572.1"/>
</dbReference>
<dbReference type="EMBL" id="CP059572">
    <property type="protein sequence ID" value="QXJ22973.1"/>
    <property type="molecule type" value="Genomic_DNA"/>
</dbReference>
<dbReference type="InterPro" id="IPR023393">
    <property type="entry name" value="START-like_dom_sf"/>
</dbReference>
<accession>A0ABX8R1U4</accession>